<evidence type="ECO:0000313" key="9">
    <source>
        <dbReference type="Proteomes" id="UP000642829"/>
    </source>
</evidence>
<dbReference type="PANTHER" id="PTHR30193:SF37">
    <property type="entry name" value="INNER MEMBRANE ABC TRANSPORTER PERMEASE PROTEIN YCJO"/>
    <property type="match status" value="1"/>
</dbReference>
<keyword evidence="4 7" id="KW-0812">Transmembrane</keyword>
<keyword evidence="9" id="KW-1185">Reference proteome</keyword>
<keyword evidence="5 7" id="KW-1133">Transmembrane helix</keyword>
<dbReference type="InterPro" id="IPR035906">
    <property type="entry name" value="MetI-like_sf"/>
</dbReference>
<comment type="caution">
    <text evidence="8">The sequence shown here is derived from an EMBL/GenBank/DDBJ whole genome shotgun (WGS) entry which is preliminary data.</text>
</comment>
<keyword evidence="2" id="KW-0813">Transport</keyword>
<feature type="transmembrane region" description="Helical" evidence="7">
    <location>
        <begin position="88"/>
        <end position="108"/>
    </location>
</feature>
<reference evidence="8" key="1">
    <citation type="journal article" date="2014" name="Int. J. Syst. Evol. Microbiol.">
        <title>Complete genome sequence of Corynebacterium casei LMG S-19264T (=DSM 44701T), isolated from a smear-ripened cheese.</title>
        <authorList>
            <consortium name="US DOE Joint Genome Institute (JGI-PGF)"/>
            <person name="Walter F."/>
            <person name="Albersmeier A."/>
            <person name="Kalinowski J."/>
            <person name="Ruckert C."/>
        </authorList>
    </citation>
    <scope>NUCLEOTIDE SEQUENCE</scope>
    <source>
        <strain evidence="8">KCTC 12870</strain>
    </source>
</reference>
<evidence type="ECO:0000256" key="4">
    <source>
        <dbReference type="ARBA" id="ARBA00022692"/>
    </source>
</evidence>
<keyword evidence="6 7" id="KW-0472">Membrane</keyword>
<organism evidence="8 9">
    <name type="scientific">Cerasicoccus arenae</name>
    <dbReference type="NCBI Taxonomy" id="424488"/>
    <lineage>
        <taxon>Bacteria</taxon>
        <taxon>Pseudomonadati</taxon>
        <taxon>Verrucomicrobiota</taxon>
        <taxon>Opitutia</taxon>
        <taxon>Puniceicoccales</taxon>
        <taxon>Cerasicoccaceae</taxon>
        <taxon>Cerasicoccus</taxon>
    </lineage>
</organism>
<gene>
    <name evidence="8" type="ORF">GCM10007047_19130</name>
</gene>
<dbReference type="AlphaFoldDB" id="A0A8J3GDM2"/>
<sequence>MPANDSFASNIQLLPKDRCACHVTFSLVPPTVQEYVGFQNFIEAFADPQFWESFKLVGILLIANLIKRWPGIFAAISLHRLFHDRIRYIFQVCFVVPMIVPQMVWLLIWKSFYDPEFGLLNGFLNASGGMQFLNWLDYAMPTLATKLETTIHTVINPLFGSIAGLILLVGLIMVAGLRKDHSSIRWGDRALLSLYYWPTDE</sequence>
<reference evidence="8" key="2">
    <citation type="submission" date="2020-09" db="EMBL/GenBank/DDBJ databases">
        <authorList>
            <person name="Sun Q."/>
            <person name="Kim S."/>
        </authorList>
    </citation>
    <scope>NUCLEOTIDE SEQUENCE</scope>
    <source>
        <strain evidence="8">KCTC 12870</strain>
    </source>
</reference>
<dbReference type="PANTHER" id="PTHR30193">
    <property type="entry name" value="ABC TRANSPORTER PERMEASE PROTEIN"/>
    <property type="match status" value="1"/>
</dbReference>
<accession>A0A8J3GDM2</accession>
<name>A0A8J3GDM2_9BACT</name>
<dbReference type="InterPro" id="IPR051393">
    <property type="entry name" value="ABC_transporter_permease"/>
</dbReference>
<dbReference type="EMBL" id="BMXG01000010">
    <property type="protein sequence ID" value="GHC02682.1"/>
    <property type="molecule type" value="Genomic_DNA"/>
</dbReference>
<comment type="subcellular location">
    <subcellularLocation>
        <location evidence="1">Cell membrane</location>
        <topology evidence="1">Multi-pass membrane protein</topology>
    </subcellularLocation>
</comment>
<evidence type="ECO:0008006" key="10">
    <source>
        <dbReference type="Google" id="ProtNLM"/>
    </source>
</evidence>
<dbReference type="Proteomes" id="UP000642829">
    <property type="component" value="Unassembled WGS sequence"/>
</dbReference>
<evidence type="ECO:0000256" key="3">
    <source>
        <dbReference type="ARBA" id="ARBA00022475"/>
    </source>
</evidence>
<keyword evidence="3" id="KW-1003">Cell membrane</keyword>
<evidence type="ECO:0000256" key="2">
    <source>
        <dbReference type="ARBA" id="ARBA00022448"/>
    </source>
</evidence>
<feature type="transmembrane region" description="Helical" evidence="7">
    <location>
        <begin position="158"/>
        <end position="177"/>
    </location>
</feature>
<evidence type="ECO:0000313" key="8">
    <source>
        <dbReference type="EMBL" id="GHC02682.1"/>
    </source>
</evidence>
<evidence type="ECO:0000256" key="5">
    <source>
        <dbReference type="ARBA" id="ARBA00022989"/>
    </source>
</evidence>
<dbReference type="SUPFAM" id="SSF161098">
    <property type="entry name" value="MetI-like"/>
    <property type="match status" value="1"/>
</dbReference>
<dbReference type="GO" id="GO:0005886">
    <property type="term" value="C:plasma membrane"/>
    <property type="evidence" value="ECO:0007669"/>
    <property type="project" value="UniProtKB-SubCell"/>
</dbReference>
<feature type="transmembrane region" description="Helical" evidence="7">
    <location>
        <begin position="56"/>
        <end position="76"/>
    </location>
</feature>
<evidence type="ECO:0000256" key="1">
    <source>
        <dbReference type="ARBA" id="ARBA00004651"/>
    </source>
</evidence>
<proteinExistence type="predicted"/>
<protein>
    <recommendedName>
        <fullName evidence="10">ABC transmembrane type-1 domain-containing protein</fullName>
    </recommendedName>
</protein>
<dbReference type="Gene3D" id="1.10.3720.10">
    <property type="entry name" value="MetI-like"/>
    <property type="match status" value="1"/>
</dbReference>
<evidence type="ECO:0000256" key="7">
    <source>
        <dbReference type="SAM" id="Phobius"/>
    </source>
</evidence>
<evidence type="ECO:0000256" key="6">
    <source>
        <dbReference type="ARBA" id="ARBA00023136"/>
    </source>
</evidence>